<evidence type="ECO:0000256" key="4">
    <source>
        <dbReference type="ARBA" id="ARBA00023136"/>
    </source>
</evidence>
<dbReference type="Pfam" id="PF10292">
    <property type="entry name" value="7TM_GPCR_Srab"/>
    <property type="match status" value="2"/>
</dbReference>
<feature type="transmembrane region" description="Helical" evidence="5">
    <location>
        <begin position="139"/>
        <end position="159"/>
    </location>
</feature>
<dbReference type="AlphaFoldDB" id="A0A8R1XNJ3"/>
<dbReference type="EMBL" id="CMVM020000453">
    <property type="status" value="NOT_ANNOTATED_CDS"/>
    <property type="molecule type" value="Genomic_DNA"/>
</dbReference>
<evidence type="ECO:0000313" key="6">
    <source>
        <dbReference type="EnsemblMetazoa" id="OVOC12401.1"/>
    </source>
</evidence>
<dbReference type="OMA" id="YYCVTAQ"/>
<feature type="transmembrane region" description="Helical" evidence="5">
    <location>
        <begin position="60"/>
        <end position="78"/>
    </location>
</feature>
<dbReference type="Proteomes" id="UP000024404">
    <property type="component" value="Unassembled WGS sequence"/>
</dbReference>
<accession>A0A8R1XNJ3</accession>
<evidence type="ECO:0008006" key="8">
    <source>
        <dbReference type="Google" id="ProtNLM"/>
    </source>
</evidence>
<name>A0A8R1XNJ3_ONCVO</name>
<proteinExistence type="predicted"/>
<sequence>MDLCKQASELAHNVIFNIILVTVVIISTLAIFFEIWIMFKTTNRILLHQNIRILITVHQLWLIIHCIARIFAHTYVLVTYWKTHADPCGYMALPWECFMMRTPITLTLFLNSASIPSIVIERAIATYFSSRYEKFSKSVGVILVIVQSTIGIGGFAYLASDFELFDSEKRFRRNKIHANLSQRYQIMENINSIRILLPMIAFYSVLAAFYMGALFLPFAVNLKFSDQQFAVYLESVQQIPIYALTLPTAIVWTEKHVRKTNQKNRQKAIDLKGNEAANHYFAIFEKRAEKNG</sequence>
<feature type="transmembrane region" description="Helical" evidence="5">
    <location>
        <begin position="15"/>
        <end position="39"/>
    </location>
</feature>
<keyword evidence="2 5" id="KW-0812">Transmembrane</keyword>
<reference evidence="7" key="1">
    <citation type="submission" date="2013-10" db="EMBL/GenBank/DDBJ databases">
        <title>Genome sequencing of Onchocerca volvulus.</title>
        <authorList>
            <person name="Cotton J."/>
            <person name="Tsai J."/>
            <person name="Stanley E."/>
            <person name="Tracey A."/>
            <person name="Holroyd N."/>
            <person name="Lustigman S."/>
            <person name="Berriman M."/>
        </authorList>
    </citation>
    <scope>NUCLEOTIDE SEQUENCE</scope>
</reference>
<dbReference type="PANTHER" id="PTHR46561:SF11">
    <property type="entry name" value="SERPENTINE RECEPTOR CLASS ALPHA_BETA-14"/>
    <property type="match status" value="1"/>
</dbReference>
<keyword evidence="4 5" id="KW-0472">Membrane</keyword>
<evidence type="ECO:0000256" key="1">
    <source>
        <dbReference type="ARBA" id="ARBA00004141"/>
    </source>
</evidence>
<evidence type="ECO:0000256" key="5">
    <source>
        <dbReference type="SAM" id="Phobius"/>
    </source>
</evidence>
<protein>
    <recommendedName>
        <fullName evidence="8">G-protein coupled receptors family 1 profile domain-containing protein</fullName>
    </recommendedName>
</protein>
<evidence type="ECO:0000256" key="2">
    <source>
        <dbReference type="ARBA" id="ARBA00022692"/>
    </source>
</evidence>
<dbReference type="EnsemblMetazoa" id="OVOC12401.1">
    <property type="protein sequence ID" value="OVOC12401.1"/>
    <property type="gene ID" value="WBGene00249210"/>
</dbReference>
<comment type="subcellular location">
    <subcellularLocation>
        <location evidence="1">Membrane</location>
        <topology evidence="1">Multi-pass membrane protein</topology>
    </subcellularLocation>
</comment>
<organism evidence="6 7">
    <name type="scientific">Onchocerca volvulus</name>
    <dbReference type="NCBI Taxonomy" id="6282"/>
    <lineage>
        <taxon>Eukaryota</taxon>
        <taxon>Metazoa</taxon>
        <taxon>Ecdysozoa</taxon>
        <taxon>Nematoda</taxon>
        <taxon>Chromadorea</taxon>
        <taxon>Rhabditida</taxon>
        <taxon>Spirurina</taxon>
        <taxon>Spiruromorpha</taxon>
        <taxon>Filarioidea</taxon>
        <taxon>Onchocercidae</taxon>
        <taxon>Onchocerca</taxon>
    </lineage>
</organism>
<evidence type="ECO:0000256" key="3">
    <source>
        <dbReference type="ARBA" id="ARBA00022989"/>
    </source>
</evidence>
<dbReference type="GO" id="GO:0016020">
    <property type="term" value="C:membrane"/>
    <property type="evidence" value="ECO:0007669"/>
    <property type="project" value="UniProtKB-SubCell"/>
</dbReference>
<reference evidence="6" key="2">
    <citation type="submission" date="2022-06" db="UniProtKB">
        <authorList>
            <consortium name="EnsemblMetazoa"/>
        </authorList>
    </citation>
    <scope>IDENTIFICATION</scope>
</reference>
<keyword evidence="3 5" id="KW-1133">Transmembrane helix</keyword>
<dbReference type="PANTHER" id="PTHR46561">
    <property type="entry name" value="SERPENTINE RECEPTOR, CLASS AB (CLASS A-LIKE)-RELATED"/>
    <property type="match status" value="1"/>
</dbReference>
<feature type="transmembrane region" description="Helical" evidence="5">
    <location>
        <begin position="98"/>
        <end position="119"/>
    </location>
</feature>
<feature type="transmembrane region" description="Helical" evidence="5">
    <location>
        <begin position="195"/>
        <end position="220"/>
    </location>
</feature>
<dbReference type="InterPro" id="IPR019408">
    <property type="entry name" value="7TM_GPCR_serpentine_rcpt_Srab"/>
</dbReference>
<evidence type="ECO:0000313" key="7">
    <source>
        <dbReference type="Proteomes" id="UP000024404"/>
    </source>
</evidence>
<keyword evidence="7" id="KW-1185">Reference proteome</keyword>
<dbReference type="InterPro" id="IPR053286">
    <property type="entry name" value="Nematode_rcpt-like_srab"/>
</dbReference>